<feature type="compositionally biased region" description="Basic and acidic residues" evidence="4">
    <location>
        <begin position="244"/>
        <end position="257"/>
    </location>
</feature>
<dbReference type="AlphaFoldDB" id="A9V8I2"/>
<sequence>MNRQRLVLLLEDTIYIYDVTNLNMYTPAMEHSSAAEEPPVFHYLAYPSKPGSGEVNVYDVIAMRIVTTISAHQTELACLEFSNRGDRLATASVKGTVFRVFDSTNGDKLFELRRGYSTTALIRHMTFSEDANWLCVSSNKSTVHVFKLFQAEAPPAEASWSSYLSSTLQYAAGYLPTTVTEVWTQERSFAQAMLPEDVGEHIATMGGTPESPTIMVVSHDGWLFQYNINVIEGGECGTPRKHRVDGSDAKPAEDAAAHKPSTP</sequence>
<organism evidence="5 6">
    <name type="scientific">Monosiga brevicollis</name>
    <name type="common">Choanoflagellate</name>
    <dbReference type="NCBI Taxonomy" id="81824"/>
    <lineage>
        <taxon>Eukaryota</taxon>
        <taxon>Choanoflagellata</taxon>
        <taxon>Craspedida</taxon>
        <taxon>Salpingoecidae</taxon>
        <taxon>Monosiga</taxon>
    </lineage>
</organism>
<dbReference type="GeneID" id="5894271"/>
<dbReference type="InterPro" id="IPR048720">
    <property type="entry name" value="PROPPIN"/>
</dbReference>
<keyword evidence="6" id="KW-1185">Reference proteome</keyword>
<dbReference type="OMA" id="CAPSINN"/>
<feature type="region of interest" description="Disordered" evidence="4">
    <location>
        <begin position="239"/>
        <end position="263"/>
    </location>
</feature>
<evidence type="ECO:0000313" key="6">
    <source>
        <dbReference type="Proteomes" id="UP000001357"/>
    </source>
</evidence>
<comment type="similarity">
    <text evidence="3">Belongs to the WD repeat PROPPIN family.</text>
</comment>
<evidence type="ECO:0000256" key="3">
    <source>
        <dbReference type="ARBA" id="ARBA00025740"/>
    </source>
</evidence>
<reference evidence="5 6" key="1">
    <citation type="journal article" date="2008" name="Nature">
        <title>The genome of the choanoflagellate Monosiga brevicollis and the origin of metazoans.</title>
        <authorList>
            <consortium name="JGI Sequencing"/>
            <person name="King N."/>
            <person name="Westbrook M.J."/>
            <person name="Young S.L."/>
            <person name="Kuo A."/>
            <person name="Abedin M."/>
            <person name="Chapman J."/>
            <person name="Fairclough S."/>
            <person name="Hellsten U."/>
            <person name="Isogai Y."/>
            <person name="Letunic I."/>
            <person name="Marr M."/>
            <person name="Pincus D."/>
            <person name="Putnam N."/>
            <person name="Rokas A."/>
            <person name="Wright K.J."/>
            <person name="Zuzow R."/>
            <person name="Dirks W."/>
            <person name="Good M."/>
            <person name="Goodstein D."/>
            <person name="Lemons D."/>
            <person name="Li W."/>
            <person name="Lyons J.B."/>
            <person name="Morris A."/>
            <person name="Nichols S."/>
            <person name="Richter D.J."/>
            <person name="Salamov A."/>
            <person name="Bork P."/>
            <person name="Lim W.A."/>
            <person name="Manning G."/>
            <person name="Miller W.T."/>
            <person name="McGinnis W."/>
            <person name="Shapiro H."/>
            <person name="Tjian R."/>
            <person name="Grigoriev I.V."/>
            <person name="Rokhsar D."/>
        </authorList>
    </citation>
    <scope>NUCLEOTIDE SEQUENCE [LARGE SCALE GENOMIC DNA]</scope>
    <source>
        <strain evidence="6">MX1 / ATCC 50154</strain>
    </source>
</reference>
<dbReference type="FunCoup" id="A9V8I2">
    <property type="interactions" value="1424"/>
</dbReference>
<evidence type="ECO:0000256" key="1">
    <source>
        <dbReference type="ARBA" id="ARBA00022574"/>
    </source>
</evidence>
<dbReference type="GO" id="GO:0005737">
    <property type="term" value="C:cytoplasm"/>
    <property type="evidence" value="ECO:0007669"/>
    <property type="project" value="UniProtKB-ARBA"/>
</dbReference>
<evidence type="ECO:0000256" key="2">
    <source>
        <dbReference type="ARBA" id="ARBA00022737"/>
    </source>
</evidence>
<keyword evidence="1" id="KW-0853">WD repeat</keyword>
<dbReference type="InParanoid" id="A9V8I2"/>
<dbReference type="KEGG" id="mbr:MONBRDRAFT_38529"/>
<dbReference type="InterPro" id="IPR036322">
    <property type="entry name" value="WD40_repeat_dom_sf"/>
</dbReference>
<dbReference type="SUPFAM" id="SSF50978">
    <property type="entry name" value="WD40 repeat-like"/>
    <property type="match status" value="1"/>
</dbReference>
<dbReference type="RefSeq" id="XP_001749074.1">
    <property type="nucleotide sequence ID" value="XM_001749022.1"/>
</dbReference>
<accession>A9V8I2</accession>
<evidence type="ECO:0008006" key="7">
    <source>
        <dbReference type="Google" id="ProtNLM"/>
    </source>
</evidence>
<dbReference type="EMBL" id="CH991568">
    <property type="protein sequence ID" value="EDQ86149.1"/>
    <property type="molecule type" value="Genomic_DNA"/>
</dbReference>
<evidence type="ECO:0000313" key="5">
    <source>
        <dbReference type="EMBL" id="EDQ86149.1"/>
    </source>
</evidence>
<dbReference type="Gene3D" id="2.130.10.10">
    <property type="entry name" value="YVTN repeat-like/Quinoprotein amine dehydrogenase"/>
    <property type="match status" value="1"/>
</dbReference>
<proteinExistence type="inferred from homology"/>
<dbReference type="PANTHER" id="PTHR11227">
    <property type="entry name" value="WD-REPEAT PROTEIN INTERACTING WITH PHOSPHOINOSIDES WIPI -RELATED"/>
    <property type="match status" value="1"/>
</dbReference>
<dbReference type="InterPro" id="IPR015943">
    <property type="entry name" value="WD40/YVTN_repeat-like_dom_sf"/>
</dbReference>
<gene>
    <name evidence="5" type="ORF">MONBRDRAFT_38529</name>
</gene>
<dbReference type="Proteomes" id="UP000001357">
    <property type="component" value="Unassembled WGS sequence"/>
</dbReference>
<dbReference type="Pfam" id="PF21032">
    <property type="entry name" value="PROPPIN"/>
    <property type="match status" value="1"/>
</dbReference>
<keyword evidence="2" id="KW-0677">Repeat</keyword>
<evidence type="ECO:0000256" key="4">
    <source>
        <dbReference type="SAM" id="MobiDB-lite"/>
    </source>
</evidence>
<dbReference type="STRING" id="81824.A9V8I2"/>
<protein>
    <recommendedName>
        <fullName evidence="7">Autophagy-related protein 18</fullName>
    </recommendedName>
</protein>
<dbReference type="SMART" id="SM00320">
    <property type="entry name" value="WD40"/>
    <property type="match status" value="2"/>
</dbReference>
<dbReference type="eggNOG" id="KOG2110">
    <property type="taxonomic scope" value="Eukaryota"/>
</dbReference>
<dbReference type="InterPro" id="IPR001680">
    <property type="entry name" value="WD40_rpt"/>
</dbReference>
<name>A9V8I2_MONBE</name>